<dbReference type="Gene3D" id="2.10.260.10">
    <property type="match status" value="1"/>
</dbReference>
<evidence type="ECO:0000259" key="1">
    <source>
        <dbReference type="SMART" id="SM00966"/>
    </source>
</evidence>
<dbReference type="SUPFAM" id="SSF89447">
    <property type="entry name" value="AbrB/MazE/MraZ-like"/>
    <property type="match status" value="1"/>
</dbReference>
<protein>
    <recommendedName>
        <fullName evidence="1">SpoVT-AbrB domain-containing protein</fullName>
    </recommendedName>
</protein>
<evidence type="ECO:0000313" key="3">
    <source>
        <dbReference type="Proteomes" id="UP000034739"/>
    </source>
</evidence>
<accession>A0A0G1U363</accession>
<feature type="domain" description="SpoVT-AbrB" evidence="1">
    <location>
        <begin position="5"/>
        <end position="50"/>
    </location>
</feature>
<proteinExistence type="predicted"/>
<dbReference type="SMART" id="SM00966">
    <property type="entry name" value="SpoVT_AbrB"/>
    <property type="match status" value="1"/>
</dbReference>
<sequence length="88" mass="10043">MYQVATITDKRQLTIPADMYRRLGFEKGQKVVLSMEADAIRIESAVDLVNRLAGSVPVPTAYRGRDVDTMIADAKRRHIHRRAKRFSL</sequence>
<dbReference type="GO" id="GO:0003677">
    <property type="term" value="F:DNA binding"/>
    <property type="evidence" value="ECO:0007669"/>
    <property type="project" value="InterPro"/>
</dbReference>
<reference evidence="2 3" key="1">
    <citation type="journal article" date="2015" name="Nature">
        <title>rRNA introns, odd ribosomes, and small enigmatic genomes across a large radiation of phyla.</title>
        <authorList>
            <person name="Brown C.T."/>
            <person name="Hug L.A."/>
            <person name="Thomas B.C."/>
            <person name="Sharon I."/>
            <person name="Castelle C.J."/>
            <person name="Singh A."/>
            <person name="Wilkins M.J."/>
            <person name="Williams K.H."/>
            <person name="Banfield J.F."/>
        </authorList>
    </citation>
    <scope>NUCLEOTIDE SEQUENCE [LARGE SCALE GENOMIC DNA]</scope>
</reference>
<dbReference type="Proteomes" id="UP000034739">
    <property type="component" value="Unassembled WGS sequence"/>
</dbReference>
<dbReference type="InterPro" id="IPR037914">
    <property type="entry name" value="SpoVT-AbrB_sf"/>
</dbReference>
<dbReference type="InterPro" id="IPR007159">
    <property type="entry name" value="SpoVT-AbrB_dom"/>
</dbReference>
<organism evidence="2 3">
    <name type="scientific">Candidatus Gottesmanbacteria bacterium GW2011_GWA2_47_9</name>
    <dbReference type="NCBI Taxonomy" id="1618445"/>
    <lineage>
        <taxon>Bacteria</taxon>
        <taxon>Candidatus Gottesmaniibacteriota</taxon>
    </lineage>
</organism>
<gene>
    <name evidence="2" type="ORF">UY16_C0006G0019</name>
</gene>
<dbReference type="AlphaFoldDB" id="A0A0G1U363"/>
<comment type="caution">
    <text evidence="2">The sequence shown here is derived from an EMBL/GenBank/DDBJ whole genome shotgun (WGS) entry which is preliminary data.</text>
</comment>
<name>A0A0G1U363_9BACT</name>
<dbReference type="EMBL" id="LCOY01000006">
    <property type="protein sequence ID" value="KKU88504.1"/>
    <property type="molecule type" value="Genomic_DNA"/>
</dbReference>
<evidence type="ECO:0000313" key="2">
    <source>
        <dbReference type="EMBL" id="KKU88504.1"/>
    </source>
</evidence>